<dbReference type="EMBL" id="JBHRZS010000003">
    <property type="protein sequence ID" value="MFC3878927.1"/>
    <property type="molecule type" value="Genomic_DNA"/>
</dbReference>
<proteinExistence type="predicted"/>
<feature type="transmembrane region" description="Helical" evidence="1">
    <location>
        <begin position="114"/>
        <end position="137"/>
    </location>
</feature>
<evidence type="ECO:0000313" key="2">
    <source>
        <dbReference type="EMBL" id="MFC3878927.1"/>
    </source>
</evidence>
<gene>
    <name evidence="2" type="ORF">ACFOSV_02005</name>
</gene>
<accession>A0ABV8ALN9</accession>
<name>A0ABV8ALN9_9BACT</name>
<dbReference type="RefSeq" id="WP_377902868.1">
    <property type="nucleotide sequence ID" value="NZ_JBHRZS010000003.1"/>
</dbReference>
<keyword evidence="1" id="KW-0472">Membrane</keyword>
<dbReference type="Proteomes" id="UP001595805">
    <property type="component" value="Unassembled WGS sequence"/>
</dbReference>
<keyword evidence="3" id="KW-1185">Reference proteome</keyword>
<keyword evidence="1" id="KW-0812">Transmembrane</keyword>
<organism evidence="2 3">
    <name type="scientific">Algoriphagus namhaensis</name>
    <dbReference type="NCBI Taxonomy" id="915353"/>
    <lineage>
        <taxon>Bacteria</taxon>
        <taxon>Pseudomonadati</taxon>
        <taxon>Bacteroidota</taxon>
        <taxon>Cytophagia</taxon>
        <taxon>Cytophagales</taxon>
        <taxon>Cyclobacteriaceae</taxon>
        <taxon>Algoriphagus</taxon>
    </lineage>
</organism>
<feature type="transmembrane region" description="Helical" evidence="1">
    <location>
        <begin position="149"/>
        <end position="167"/>
    </location>
</feature>
<protein>
    <submittedName>
        <fullName evidence="2">Rod shape-determining protein MreD</fullName>
    </submittedName>
</protein>
<evidence type="ECO:0000256" key="1">
    <source>
        <dbReference type="SAM" id="Phobius"/>
    </source>
</evidence>
<evidence type="ECO:0000313" key="3">
    <source>
        <dbReference type="Proteomes" id="UP001595805"/>
    </source>
</evidence>
<feature type="transmembrane region" description="Helical" evidence="1">
    <location>
        <begin position="12"/>
        <end position="45"/>
    </location>
</feature>
<reference evidence="3" key="1">
    <citation type="journal article" date="2019" name="Int. J. Syst. Evol. Microbiol.">
        <title>The Global Catalogue of Microorganisms (GCM) 10K type strain sequencing project: providing services to taxonomists for standard genome sequencing and annotation.</title>
        <authorList>
            <consortium name="The Broad Institute Genomics Platform"/>
            <consortium name="The Broad Institute Genome Sequencing Center for Infectious Disease"/>
            <person name="Wu L."/>
            <person name="Ma J."/>
        </authorList>
    </citation>
    <scope>NUCLEOTIDE SEQUENCE [LARGE SCALE GENOMIC DNA]</scope>
    <source>
        <strain evidence="3">CCUG 60523</strain>
    </source>
</reference>
<sequence>MNFKSILSVTGQFLLLVTIQILFLKNLALFGVAYCFIYVLGILLLPISIRPIPLLIISFLVGLTVDVFYDTLGMHASAVTFLAFIRSFWLKAVSPSGGYDDNDRPDLKSQSFGWFLSYAFPLIFLFSLVFFTIDFWGSGNWLNVLNKSFFSSIFTLVLAIIVQLLFFKRRRVI</sequence>
<comment type="caution">
    <text evidence="2">The sequence shown here is derived from an EMBL/GenBank/DDBJ whole genome shotgun (WGS) entry which is preliminary data.</text>
</comment>
<feature type="transmembrane region" description="Helical" evidence="1">
    <location>
        <begin position="75"/>
        <end position="93"/>
    </location>
</feature>
<keyword evidence="1" id="KW-1133">Transmembrane helix</keyword>